<dbReference type="Pfam" id="PF02837">
    <property type="entry name" value="Glyco_hydro_2_N"/>
    <property type="match status" value="1"/>
</dbReference>
<dbReference type="InterPro" id="IPR006103">
    <property type="entry name" value="Glyco_hydro_2_cat"/>
</dbReference>
<dbReference type="InterPro" id="IPR017853">
    <property type="entry name" value="GH"/>
</dbReference>
<evidence type="ECO:0000259" key="7">
    <source>
        <dbReference type="Pfam" id="PF00703"/>
    </source>
</evidence>
<dbReference type="AlphaFoldDB" id="A0A0D7L428"/>
<reference evidence="13" key="2">
    <citation type="submission" date="2020-09" db="EMBL/GenBank/DDBJ databases">
        <authorList>
            <consortium name="NCBI Pathogen Detection Project"/>
        </authorList>
    </citation>
    <scope>NUCLEOTIDE SEQUENCE</scope>
    <source>
        <strain evidence="14">91871</strain>
        <strain evidence="13">O50</strain>
    </source>
</reference>
<dbReference type="OrthoDB" id="9758603at2"/>
<dbReference type="InterPro" id="IPR013783">
    <property type="entry name" value="Ig-like_fold"/>
</dbReference>
<dbReference type="PANTHER" id="PTHR10066:SF67">
    <property type="entry name" value="BETA-GLUCURONIDASE"/>
    <property type="match status" value="1"/>
</dbReference>
<gene>
    <name evidence="13" type="primary">uidA</name>
    <name evidence="13" type="ORF">I9Y29_005196</name>
    <name evidence="14" type="ORF">KV121_005473</name>
    <name evidence="11" type="ORF">P7U51_005593</name>
    <name evidence="12" type="ORF">PQQ21_005439</name>
    <name evidence="10" type="ORF">SGX49_005420</name>
</gene>
<proteinExistence type="inferred from homology"/>
<organism evidence="13">
    <name type="scientific">Citrobacter freundii</name>
    <dbReference type="NCBI Taxonomy" id="546"/>
    <lineage>
        <taxon>Bacteria</taxon>
        <taxon>Pseudomonadati</taxon>
        <taxon>Pseudomonadota</taxon>
        <taxon>Gammaproteobacteria</taxon>
        <taxon>Enterobacterales</taxon>
        <taxon>Enterobacteriaceae</taxon>
        <taxon>Citrobacter</taxon>
        <taxon>Citrobacter freundii complex</taxon>
    </lineage>
</organism>
<name>A0A0D7L428_CITFR</name>
<dbReference type="InterPro" id="IPR006102">
    <property type="entry name" value="Ig-like_GH2"/>
</dbReference>
<feature type="domain" description="Glycoside hydrolase family 2 catalytic" evidence="8">
    <location>
        <begin position="274"/>
        <end position="593"/>
    </location>
</feature>
<evidence type="ECO:0000256" key="3">
    <source>
        <dbReference type="ARBA" id="ARBA00016205"/>
    </source>
</evidence>
<evidence type="ECO:0000256" key="2">
    <source>
        <dbReference type="ARBA" id="ARBA00012761"/>
    </source>
</evidence>
<dbReference type="InterPro" id="IPR036156">
    <property type="entry name" value="Beta-gal/glucu_dom_sf"/>
</dbReference>
<dbReference type="EMBL" id="DACSXJ010000069">
    <property type="protein sequence ID" value="HAT3900694.1"/>
    <property type="molecule type" value="Genomic_DNA"/>
</dbReference>
<dbReference type="InterPro" id="IPR023230">
    <property type="entry name" value="Glyco_hydro_2_CS"/>
</dbReference>
<dbReference type="SUPFAM" id="SSF49785">
    <property type="entry name" value="Galactose-binding domain-like"/>
    <property type="match status" value="1"/>
</dbReference>
<dbReference type="Proteomes" id="UP000885148">
    <property type="component" value="Unassembled WGS sequence"/>
</dbReference>
<keyword evidence="4 6" id="KW-0378">Hydrolase</keyword>
<dbReference type="Gene3D" id="2.60.40.10">
    <property type="entry name" value="Immunoglobulins"/>
    <property type="match status" value="1"/>
</dbReference>
<dbReference type="Pfam" id="PF00703">
    <property type="entry name" value="Glyco_hydro_2"/>
    <property type="match status" value="1"/>
</dbReference>
<evidence type="ECO:0000313" key="11">
    <source>
        <dbReference type="EMBL" id="EMM7460978.1"/>
    </source>
</evidence>
<dbReference type="Proteomes" id="UP001169574">
    <property type="component" value="Unassembled WGS sequence"/>
</dbReference>
<dbReference type="NCBIfam" id="NF007538">
    <property type="entry name" value="PRK10150.1"/>
    <property type="match status" value="1"/>
</dbReference>
<sequence>MLRPVETSTREIKKLDGLWSFCLDTADCGMAQQWWKRPLSQSRAIAVPGSFNDQFADADIRNYVGNVWYQRQVFIPNGWGNQRIVLRFDAVTHYGKVWVNDNFLMEHQGGYTPFEADISHLVSPGENVQVTVCVNNELSWQTIPPGIVTCDDNGKKQQSYFHDFFNYAGIHRSVMLYTTPRSFVEDITVVTHVSDNGEEATICWQVTGKGNIAVELRDSEQQLVASGQGAEGQLRLTSPCLWQPGEGYLYNFNVVLSDSAERDEYPLRVGIRSVEVKGEQFLINNKPFYFTGFGRHEDADLRGKGFDNVLMVHDHALMEWIGANSYRTSHYPYAEEMLDWADEQGIVIIDETAAVGFNLSLGIGFDACEKPTSLYGDDAINDRTQLAHLQAIRELIARDKNHPSVVMWSIANEPDTRPEGAREYFEPLAISTRELDPTRPITCVNVMFCDAESDTITDLFDVVCLNRYYGWYLQSGDLEKAERVLEKELLAWQDKLHRPIIITEYGVDTMAGLHSMYTDMWSEEFQCAWLDMYHRVFDRVSAVVGEQVWNFADFSTSQGIMRVGGNRKGIFTRDRKPKSAAFLLKKRWTTMAFGEKPQQGESL</sequence>
<evidence type="ECO:0000259" key="9">
    <source>
        <dbReference type="Pfam" id="PF02837"/>
    </source>
</evidence>
<dbReference type="FunFam" id="2.60.120.260:FF:000027">
    <property type="entry name" value="Beta-glucuronidase"/>
    <property type="match status" value="1"/>
</dbReference>
<evidence type="ECO:0000256" key="1">
    <source>
        <dbReference type="ARBA" id="ARBA00007401"/>
    </source>
</evidence>
<dbReference type="InterPro" id="IPR006104">
    <property type="entry name" value="Glyco_hydro_2_N"/>
</dbReference>
<dbReference type="PROSITE" id="PS00608">
    <property type="entry name" value="GLYCOSYL_HYDROL_F2_2"/>
    <property type="match status" value="1"/>
</dbReference>
<dbReference type="GO" id="GO:0019391">
    <property type="term" value="P:glucuronoside catabolic process"/>
    <property type="evidence" value="ECO:0007669"/>
    <property type="project" value="TreeGrafter"/>
</dbReference>
<evidence type="ECO:0000313" key="12">
    <source>
        <dbReference type="EMBL" id="EMN4148067.1"/>
    </source>
</evidence>
<evidence type="ECO:0000259" key="8">
    <source>
        <dbReference type="Pfam" id="PF02836"/>
    </source>
</evidence>
<evidence type="ECO:0000256" key="5">
    <source>
        <dbReference type="ARBA" id="ARBA00023295"/>
    </source>
</evidence>
<dbReference type="EC" id="3.2.1.31" evidence="2"/>
<dbReference type="EMBL" id="ABKLER030000054">
    <property type="protein sequence ID" value="EMN4148067.1"/>
    <property type="molecule type" value="Genomic_DNA"/>
</dbReference>
<dbReference type="SUPFAM" id="SSF51445">
    <property type="entry name" value="(Trans)glycosidases"/>
    <property type="match status" value="1"/>
</dbReference>
<dbReference type="InterPro" id="IPR008979">
    <property type="entry name" value="Galactose-bd-like_sf"/>
</dbReference>
<dbReference type="RefSeq" id="WP_022652298.1">
    <property type="nucleotide sequence ID" value="NZ_CAKNEP010000033.1"/>
</dbReference>
<dbReference type="GO" id="GO:0004566">
    <property type="term" value="F:beta-glucuronidase activity"/>
    <property type="evidence" value="ECO:0007669"/>
    <property type="project" value="UniProtKB-EC"/>
</dbReference>
<evidence type="ECO:0000313" key="13">
    <source>
        <dbReference type="EMBL" id="HAT3900694.1"/>
    </source>
</evidence>
<dbReference type="Pfam" id="PF02836">
    <property type="entry name" value="Glyco_hydro_2_C"/>
    <property type="match status" value="1"/>
</dbReference>
<dbReference type="EMBL" id="DAESCB010000045">
    <property type="protein sequence ID" value="HBH7045297.1"/>
    <property type="molecule type" value="Genomic_DNA"/>
</dbReference>
<dbReference type="SUPFAM" id="SSF49303">
    <property type="entry name" value="beta-Galactosidase/glucuronidase domain"/>
    <property type="match status" value="1"/>
</dbReference>
<dbReference type="GO" id="GO:0005975">
    <property type="term" value="P:carbohydrate metabolic process"/>
    <property type="evidence" value="ECO:0007669"/>
    <property type="project" value="InterPro"/>
</dbReference>
<dbReference type="EMBL" id="ABLGCN030000039">
    <property type="protein sequence ID" value="EMM7460978.1"/>
    <property type="molecule type" value="Genomic_DNA"/>
</dbReference>
<dbReference type="SMR" id="A0A0D7L428"/>
<comment type="caution">
    <text evidence="13">The sequence shown here is derived from an EMBL/GenBank/DDBJ whole genome shotgun (WGS) entry which is preliminary data.</text>
</comment>
<dbReference type="Proteomes" id="UP001279522">
    <property type="component" value="Unassembled WGS sequence"/>
</dbReference>
<dbReference type="PRINTS" id="PR00132">
    <property type="entry name" value="GLHYDRLASE2"/>
</dbReference>
<evidence type="ECO:0000256" key="6">
    <source>
        <dbReference type="RuleBase" id="RU361154"/>
    </source>
</evidence>
<protein>
    <recommendedName>
        <fullName evidence="3">Beta-glucuronidase</fullName>
        <ecNumber evidence="2">3.2.1.31</ecNumber>
    </recommendedName>
</protein>
<dbReference type="PANTHER" id="PTHR10066">
    <property type="entry name" value="BETA-GLUCURONIDASE"/>
    <property type="match status" value="1"/>
</dbReference>
<feature type="domain" description="Glycosyl hydrolases family 2 sugar binding" evidence="9">
    <location>
        <begin position="12"/>
        <end position="180"/>
    </location>
</feature>
<dbReference type="EMBL" id="ABOSXX010000066">
    <property type="protein sequence ID" value="ELV3682906.1"/>
    <property type="molecule type" value="Genomic_DNA"/>
</dbReference>
<dbReference type="InterPro" id="IPR006101">
    <property type="entry name" value="Glyco_hydro_2"/>
</dbReference>
<accession>A0A0D7L428</accession>
<dbReference type="GeneID" id="86978942"/>
<dbReference type="InterPro" id="IPR023232">
    <property type="entry name" value="Glyco_hydro_2_AS"/>
</dbReference>
<dbReference type="Gene3D" id="3.20.20.80">
    <property type="entry name" value="Glycosidases"/>
    <property type="match status" value="1"/>
</dbReference>
<dbReference type="Gene3D" id="2.60.120.260">
    <property type="entry name" value="Galactose-binding domain-like"/>
    <property type="match status" value="1"/>
</dbReference>
<reference evidence="11" key="3">
    <citation type="submission" date="2024-02" db="EMBL/GenBank/DDBJ databases">
        <authorList>
            <consortium name="Clinical and Environmental Microbiology Branch: Whole genome sequencing antimicrobial resistance pathogens in the healthcare setting"/>
        </authorList>
    </citation>
    <scope>NUCLEOTIDE SEQUENCE</scope>
    <source>
        <strain evidence="12">2023GN-00102</strain>
        <strain evidence="10">2023GN-00287</strain>
        <strain evidence="11">Whole organism</strain>
    </source>
</reference>
<comment type="similarity">
    <text evidence="1 6">Belongs to the glycosyl hydrolase 2 family.</text>
</comment>
<dbReference type="Proteomes" id="UP000855471">
    <property type="component" value="Unassembled WGS sequence"/>
</dbReference>
<evidence type="ECO:0000256" key="4">
    <source>
        <dbReference type="ARBA" id="ARBA00022801"/>
    </source>
</evidence>
<feature type="domain" description="Glycoside hydrolase family 2 immunoglobulin-like beta-sandwich" evidence="7">
    <location>
        <begin position="183"/>
        <end position="272"/>
    </location>
</feature>
<dbReference type="FunFam" id="3.20.20.80:FF:000080">
    <property type="entry name" value="Beta-glucuronidase UidA"/>
    <property type="match status" value="1"/>
</dbReference>
<keyword evidence="5 6" id="KW-0326">Glycosidase</keyword>
<dbReference type="GO" id="GO:0030246">
    <property type="term" value="F:carbohydrate binding"/>
    <property type="evidence" value="ECO:0007669"/>
    <property type="project" value="TreeGrafter"/>
</dbReference>
<evidence type="ECO:0000313" key="14">
    <source>
        <dbReference type="EMBL" id="HBH7045297.1"/>
    </source>
</evidence>
<reference evidence="13" key="1">
    <citation type="journal article" date="2018" name="Genome Biol.">
        <title>SKESA: strategic k-mer extension for scrupulous assemblies.</title>
        <authorList>
            <person name="Souvorov A."/>
            <person name="Agarwala R."/>
            <person name="Lipman D.J."/>
        </authorList>
    </citation>
    <scope>NUCLEOTIDE SEQUENCE</scope>
    <source>
        <strain evidence="14">91871</strain>
        <strain evidence="13">O50</strain>
    </source>
</reference>
<evidence type="ECO:0000313" key="10">
    <source>
        <dbReference type="EMBL" id="ELV3682906.1"/>
    </source>
</evidence>
<dbReference type="PROSITE" id="PS00719">
    <property type="entry name" value="GLYCOSYL_HYDROL_F2_1"/>
    <property type="match status" value="1"/>
</dbReference>